<organism evidence="1 2">
    <name type="scientific">Racocetra persica</name>
    <dbReference type="NCBI Taxonomy" id="160502"/>
    <lineage>
        <taxon>Eukaryota</taxon>
        <taxon>Fungi</taxon>
        <taxon>Fungi incertae sedis</taxon>
        <taxon>Mucoromycota</taxon>
        <taxon>Glomeromycotina</taxon>
        <taxon>Glomeromycetes</taxon>
        <taxon>Diversisporales</taxon>
        <taxon>Gigasporaceae</taxon>
        <taxon>Racocetra</taxon>
    </lineage>
</organism>
<evidence type="ECO:0000313" key="1">
    <source>
        <dbReference type="EMBL" id="CAG8466226.1"/>
    </source>
</evidence>
<gene>
    <name evidence="1" type="ORF">RPERSI_LOCUS372</name>
</gene>
<feature type="non-terminal residue" evidence="1">
    <location>
        <position position="1"/>
    </location>
</feature>
<evidence type="ECO:0000313" key="2">
    <source>
        <dbReference type="Proteomes" id="UP000789920"/>
    </source>
</evidence>
<dbReference type="EMBL" id="CAJVQC010000278">
    <property type="protein sequence ID" value="CAG8466226.1"/>
    <property type="molecule type" value="Genomic_DNA"/>
</dbReference>
<keyword evidence="2" id="KW-1185">Reference proteome</keyword>
<protein>
    <submittedName>
        <fullName evidence="1">10550_t:CDS:1</fullName>
    </submittedName>
</protein>
<comment type="caution">
    <text evidence="1">The sequence shown here is derived from an EMBL/GenBank/DDBJ whole genome shotgun (WGS) entry which is preliminary data.</text>
</comment>
<accession>A0ACA9KDL0</accession>
<sequence length="104" mass="11709">KPKVPPGNRINYHTTHIEKVSEGVYTIKLAWDVNKFDKKAKVSVSLRQMFSDLNIPMVAEKILLFREGKATFEKVKLNPKLLILAGMHDFKGLLNEPYGVSIGG</sequence>
<proteinExistence type="predicted"/>
<dbReference type="Proteomes" id="UP000789920">
    <property type="component" value="Unassembled WGS sequence"/>
</dbReference>
<reference evidence="1" key="1">
    <citation type="submission" date="2021-06" db="EMBL/GenBank/DDBJ databases">
        <authorList>
            <person name="Kallberg Y."/>
            <person name="Tangrot J."/>
            <person name="Rosling A."/>
        </authorList>
    </citation>
    <scope>NUCLEOTIDE SEQUENCE</scope>
    <source>
        <strain evidence="1">MA461A</strain>
    </source>
</reference>
<name>A0ACA9KDL0_9GLOM</name>